<reference evidence="3" key="1">
    <citation type="submission" date="2019-04" db="EMBL/GenBank/DDBJ databases">
        <authorList>
            <person name="Melise S."/>
            <person name="Noan J."/>
            <person name="Okalmin O."/>
        </authorList>
    </citation>
    <scope>NUCLEOTIDE SEQUENCE</scope>
    <source>
        <strain evidence="3">FN9</strain>
    </source>
</reference>
<feature type="compositionally biased region" description="Polar residues" evidence="1">
    <location>
        <begin position="79"/>
        <end position="94"/>
    </location>
</feature>
<organism evidence="2 4">
    <name type="scientific">Gibberella zeae</name>
    <name type="common">Wheat head blight fungus</name>
    <name type="synonym">Fusarium graminearum</name>
    <dbReference type="NCBI Taxonomy" id="5518"/>
    <lineage>
        <taxon>Eukaryota</taxon>
        <taxon>Fungi</taxon>
        <taxon>Dikarya</taxon>
        <taxon>Ascomycota</taxon>
        <taxon>Pezizomycotina</taxon>
        <taxon>Sordariomycetes</taxon>
        <taxon>Hypocreomycetidae</taxon>
        <taxon>Hypocreales</taxon>
        <taxon>Nectriaceae</taxon>
        <taxon>Fusarium</taxon>
    </lineage>
</organism>
<dbReference type="AlphaFoldDB" id="A0A4U9EH20"/>
<dbReference type="EMBL" id="CAAKMV010000055">
    <property type="protein sequence ID" value="VIO53237.1"/>
    <property type="molecule type" value="Genomic_DNA"/>
</dbReference>
<dbReference type="EMBL" id="CAJPIJ010000184">
    <property type="protein sequence ID" value="CAG2005844.1"/>
    <property type="molecule type" value="Genomic_DNA"/>
</dbReference>
<dbReference type="OrthoDB" id="4739627at2759"/>
<evidence type="ECO:0000256" key="1">
    <source>
        <dbReference type="SAM" id="MobiDB-lite"/>
    </source>
</evidence>
<proteinExistence type="predicted"/>
<evidence type="ECO:0000313" key="4">
    <source>
        <dbReference type="Proteomes" id="UP000746612"/>
    </source>
</evidence>
<feature type="region of interest" description="Disordered" evidence="1">
    <location>
        <begin position="79"/>
        <end position="110"/>
    </location>
</feature>
<evidence type="ECO:0000313" key="3">
    <source>
        <dbReference type="EMBL" id="VIO53237.1"/>
    </source>
</evidence>
<accession>A0A4U9EH20</accession>
<protein>
    <submittedName>
        <fullName evidence="2">Uncharacterized protein</fullName>
    </submittedName>
</protein>
<dbReference type="Proteomes" id="UP000746612">
    <property type="component" value="Unassembled WGS sequence"/>
</dbReference>
<reference evidence="2" key="2">
    <citation type="submission" date="2021-03" db="EMBL/GenBank/DDBJ databases">
        <authorList>
            <person name="Alouane T."/>
            <person name="Langin T."/>
            <person name="Bonhomme L."/>
        </authorList>
    </citation>
    <scope>NUCLEOTIDE SEQUENCE</scope>
    <source>
        <strain evidence="2">MDC_Fg202</strain>
    </source>
</reference>
<evidence type="ECO:0000313" key="2">
    <source>
        <dbReference type="EMBL" id="CAG2005844.1"/>
    </source>
</evidence>
<sequence length="110" mass="12271">MCRMLIFRGHCTGCDSLQTWVDLTQELNCLDAKNMGWFGGCQRGILVEEHSFNQECSVCREVDEGVGLDDNHLIMFQQPSYTQNSLGKRSPTNEGGSSSSSGGNHKRQRI</sequence>
<gene>
    <name evidence="3" type="ORF">FUG_LOCUS72834</name>
    <name evidence="2" type="ORF">MDCFG202_LOCUS518470</name>
</gene>
<name>A0A4U9EH20_GIBZA</name>